<dbReference type="EMBL" id="AWGB01000053">
    <property type="protein sequence ID" value="ESQ86551.1"/>
    <property type="molecule type" value="Genomic_DNA"/>
</dbReference>
<keyword evidence="5" id="KW-1185">Reference proteome</keyword>
<evidence type="ECO:0000313" key="4">
    <source>
        <dbReference type="EMBL" id="ESQ86551.1"/>
    </source>
</evidence>
<dbReference type="GO" id="GO:0005509">
    <property type="term" value="F:calcium ion binding"/>
    <property type="evidence" value="ECO:0007669"/>
    <property type="project" value="InterPro"/>
</dbReference>
<feature type="signal peptide" evidence="2">
    <location>
        <begin position="1"/>
        <end position="23"/>
    </location>
</feature>
<dbReference type="InterPro" id="IPR011992">
    <property type="entry name" value="EF-hand-dom_pair"/>
</dbReference>
<dbReference type="AlphaFoldDB" id="V4PEN1"/>
<accession>V4PEN1</accession>
<evidence type="ECO:0000256" key="1">
    <source>
        <dbReference type="SAM" id="MobiDB-lite"/>
    </source>
</evidence>
<dbReference type="PROSITE" id="PS00018">
    <property type="entry name" value="EF_HAND_1"/>
    <property type="match status" value="2"/>
</dbReference>
<gene>
    <name evidence="4" type="ORF">ABENE_18235</name>
</gene>
<dbReference type="InterPro" id="IPR018247">
    <property type="entry name" value="EF_Hand_1_Ca_BS"/>
</dbReference>
<feature type="region of interest" description="Disordered" evidence="1">
    <location>
        <begin position="101"/>
        <end position="141"/>
    </location>
</feature>
<dbReference type="SUPFAM" id="SSF47473">
    <property type="entry name" value="EF-hand"/>
    <property type="match status" value="2"/>
</dbReference>
<dbReference type="eggNOG" id="COG5126">
    <property type="taxonomic scope" value="Bacteria"/>
</dbReference>
<feature type="domain" description="EF-hand" evidence="3">
    <location>
        <begin position="186"/>
        <end position="201"/>
    </location>
</feature>
<dbReference type="Gene3D" id="1.10.238.10">
    <property type="entry name" value="EF-hand"/>
    <property type="match status" value="2"/>
</dbReference>
<feature type="domain" description="EF-hand" evidence="3">
    <location>
        <begin position="62"/>
        <end position="77"/>
    </location>
</feature>
<dbReference type="PATRIC" id="fig|1121022.4.peg.3728"/>
<dbReference type="Proteomes" id="UP000017837">
    <property type="component" value="Unassembled WGS sequence"/>
</dbReference>
<dbReference type="InterPro" id="IPR002048">
    <property type="entry name" value="EF_hand_dom"/>
</dbReference>
<evidence type="ECO:0000256" key="2">
    <source>
        <dbReference type="SAM" id="SignalP"/>
    </source>
</evidence>
<feature type="chain" id="PRO_5004727053" description="EF-hand domain-containing protein" evidence="2">
    <location>
        <begin position="24"/>
        <end position="230"/>
    </location>
</feature>
<feature type="compositionally biased region" description="Basic residues" evidence="1">
    <location>
        <begin position="221"/>
        <end position="230"/>
    </location>
</feature>
<keyword evidence="2" id="KW-0732">Signal</keyword>
<dbReference type="RefSeq" id="WP_018082468.1">
    <property type="nucleotide sequence ID" value="NZ_AQWM01000014.1"/>
</dbReference>
<comment type="caution">
    <text evidence="4">The sequence shown here is derived from an EMBL/GenBank/DDBJ whole genome shotgun (WGS) entry which is preliminary data.</text>
</comment>
<sequence length="230" mass="25185">MRPIRPLLTVLIAGLTVTGAANAQTGGYVGIGLTQNVFFSPSGQPFRSAANQPYPVGAWVAQADTDKDGKISHDEFMADALAFFDKLDLNHDKYINSPENSRYETQVAPEIQRIDPRIKQPVNRAQAPDPDAGGSPDPTGGKYRKQIIGATQYGLIDEPQPVRAADANFDFRVSREEWINATNQRFTILDRNEDGFITADEMPKTPAQIAGEVTPDDKAGKGKKKRSGLW</sequence>
<evidence type="ECO:0000313" key="5">
    <source>
        <dbReference type="Proteomes" id="UP000017837"/>
    </source>
</evidence>
<organism evidence="4 5">
    <name type="scientific">Asticcacaulis benevestitus DSM 16100 = ATCC BAA-896</name>
    <dbReference type="NCBI Taxonomy" id="1121022"/>
    <lineage>
        <taxon>Bacteria</taxon>
        <taxon>Pseudomonadati</taxon>
        <taxon>Pseudomonadota</taxon>
        <taxon>Alphaproteobacteria</taxon>
        <taxon>Caulobacterales</taxon>
        <taxon>Caulobacteraceae</taxon>
        <taxon>Asticcacaulis</taxon>
    </lineage>
</organism>
<proteinExistence type="predicted"/>
<protein>
    <recommendedName>
        <fullName evidence="3">EF-hand domain-containing protein</fullName>
    </recommendedName>
</protein>
<dbReference type="Pfam" id="PF13202">
    <property type="entry name" value="EF-hand_5"/>
    <property type="match status" value="2"/>
</dbReference>
<feature type="compositionally biased region" description="Low complexity" evidence="1">
    <location>
        <begin position="125"/>
        <end position="141"/>
    </location>
</feature>
<feature type="region of interest" description="Disordered" evidence="1">
    <location>
        <begin position="201"/>
        <end position="230"/>
    </location>
</feature>
<reference evidence="4 5" key="1">
    <citation type="journal article" date="2014" name="Nature">
        <title>Sequential evolution of bacterial morphology by co-option of a developmental regulator.</title>
        <authorList>
            <person name="Jiang C."/>
            <person name="Brown P.J."/>
            <person name="Ducret A."/>
            <person name="Brun Y.V."/>
        </authorList>
    </citation>
    <scope>NUCLEOTIDE SEQUENCE [LARGE SCALE GENOMIC DNA]</scope>
    <source>
        <strain evidence="4 5">DSM 16100</strain>
    </source>
</reference>
<evidence type="ECO:0000259" key="3">
    <source>
        <dbReference type="Pfam" id="PF13202"/>
    </source>
</evidence>
<name>V4PEN1_9CAUL</name>